<accession>A0A930YVI0</accession>
<name>A0A930YVI0_9FLAO</name>
<dbReference type="EMBL" id="JADKYY010000005">
    <property type="protein sequence ID" value="MBF5027163.1"/>
    <property type="molecule type" value="Genomic_DNA"/>
</dbReference>
<dbReference type="RefSeq" id="WP_194739095.1">
    <property type="nucleotide sequence ID" value="NZ_JADKYY010000005.1"/>
</dbReference>
<reference evidence="1" key="1">
    <citation type="submission" date="2020-11" db="EMBL/GenBank/DDBJ databases">
        <title>Genome seq and assembly of Planobacterium sp.</title>
        <authorList>
            <person name="Chhetri G."/>
        </authorList>
    </citation>
    <scope>NUCLEOTIDE SEQUENCE</scope>
    <source>
        <strain evidence="1">GCR5</strain>
    </source>
</reference>
<gene>
    <name evidence="1" type="ORF">IC612_05055</name>
</gene>
<dbReference type="InterPro" id="IPR025335">
    <property type="entry name" value="DUF4241"/>
</dbReference>
<sequence>MHHIENIQKLFSSSDVEHPLIESYDVGSIELPTGRIVACDPLITTDMPPFTPFFPSGSFPVVLHKEKESNCVAYVEIRFSSEKVTTWEMALTEGQNLSDLSEEEIFGYPVESGMGCFMDAATQNGLFRLEQTLFERKGDDFMGIYEEFFHGEFFDQKGAIDQYAFLKPQEQEAGSIFAFEAGYGEGFYGSYIGFDASGQPVKLVSEFIEIGS</sequence>
<dbReference type="Pfam" id="PF14025">
    <property type="entry name" value="DUF4241"/>
    <property type="match status" value="1"/>
</dbReference>
<evidence type="ECO:0000313" key="1">
    <source>
        <dbReference type="EMBL" id="MBF5027163.1"/>
    </source>
</evidence>
<organism evidence="1 2">
    <name type="scientific">Planobacterium oryzisoli</name>
    <dbReference type="NCBI Taxonomy" id="2771435"/>
    <lineage>
        <taxon>Bacteria</taxon>
        <taxon>Pseudomonadati</taxon>
        <taxon>Bacteroidota</taxon>
        <taxon>Flavobacteriia</taxon>
        <taxon>Flavobacteriales</taxon>
        <taxon>Weeksellaceae</taxon>
        <taxon>Chryseobacterium group</taxon>
        <taxon>Chryseobacterium</taxon>
    </lineage>
</organism>
<dbReference type="AlphaFoldDB" id="A0A930YVI0"/>
<comment type="caution">
    <text evidence="1">The sequence shown here is derived from an EMBL/GenBank/DDBJ whole genome shotgun (WGS) entry which is preliminary data.</text>
</comment>
<keyword evidence="2" id="KW-1185">Reference proteome</keyword>
<proteinExistence type="predicted"/>
<evidence type="ECO:0000313" key="2">
    <source>
        <dbReference type="Proteomes" id="UP000694480"/>
    </source>
</evidence>
<protein>
    <submittedName>
        <fullName evidence="1">DUF4241 domain-containing protein</fullName>
    </submittedName>
</protein>
<dbReference type="Proteomes" id="UP000694480">
    <property type="component" value="Unassembled WGS sequence"/>
</dbReference>